<keyword evidence="5 8" id="KW-1133">Transmembrane helix</keyword>
<dbReference type="SUPFAM" id="SSF55785">
    <property type="entry name" value="PYP-like sensor domain (PAS domain)"/>
    <property type="match status" value="1"/>
</dbReference>
<dbReference type="EMBL" id="FO818640">
    <property type="protein sequence ID" value="CDM97669.1"/>
    <property type="molecule type" value="Genomic_DNA"/>
</dbReference>
<dbReference type="Pfam" id="PF00989">
    <property type="entry name" value="PAS"/>
    <property type="match status" value="1"/>
</dbReference>
<dbReference type="InterPro" id="IPR035965">
    <property type="entry name" value="PAS-like_dom_sf"/>
</dbReference>
<feature type="transmembrane region" description="Helical" evidence="8">
    <location>
        <begin position="84"/>
        <end position="107"/>
    </location>
</feature>
<dbReference type="GO" id="GO:0097272">
    <property type="term" value="P:ammonium homeostasis"/>
    <property type="evidence" value="ECO:0007669"/>
    <property type="project" value="TreeGrafter"/>
</dbReference>
<dbReference type="GO" id="GO:0008519">
    <property type="term" value="F:ammonium channel activity"/>
    <property type="evidence" value="ECO:0007669"/>
    <property type="project" value="InterPro"/>
</dbReference>
<keyword evidence="7 8" id="KW-0924">Ammonia transport</keyword>
<evidence type="ECO:0000256" key="3">
    <source>
        <dbReference type="ARBA" id="ARBA00022448"/>
    </source>
</evidence>
<feature type="transmembrane region" description="Helical" evidence="8">
    <location>
        <begin position="226"/>
        <end position="247"/>
    </location>
</feature>
<evidence type="ECO:0000256" key="7">
    <source>
        <dbReference type="ARBA" id="ARBA00023177"/>
    </source>
</evidence>
<evidence type="ECO:0000256" key="5">
    <source>
        <dbReference type="ARBA" id="ARBA00022989"/>
    </source>
</evidence>
<dbReference type="InterPro" id="IPR001905">
    <property type="entry name" value="Ammonium_transpt"/>
</dbReference>
<dbReference type="NCBIfam" id="TIGR00229">
    <property type="entry name" value="sensory_box"/>
    <property type="match status" value="1"/>
</dbReference>
<dbReference type="InterPro" id="IPR013767">
    <property type="entry name" value="PAS_fold"/>
</dbReference>
<feature type="transmembrane region" description="Helical" evidence="8">
    <location>
        <begin position="6"/>
        <end position="24"/>
    </location>
</feature>
<dbReference type="SMART" id="SM00091">
    <property type="entry name" value="PAS"/>
    <property type="match status" value="1"/>
</dbReference>
<dbReference type="InterPro" id="IPR024041">
    <property type="entry name" value="NH4_transpt_AmtB-like_dom"/>
</dbReference>
<dbReference type="Gene3D" id="1.10.3430.10">
    <property type="entry name" value="Ammonium transporter AmtB like domains"/>
    <property type="match status" value="1"/>
</dbReference>
<evidence type="ECO:0000256" key="8">
    <source>
        <dbReference type="RuleBase" id="RU362002"/>
    </source>
</evidence>
<proteinExistence type="inferred from homology"/>
<dbReference type="PROSITE" id="PS50112">
    <property type="entry name" value="PAS"/>
    <property type="match status" value="1"/>
</dbReference>
<sequence length="533" mass="57717">MNDLIWLLICSSLVFLMQPGFMCLESGLTRSKNSINVAIKNLADFGISVWLFWAIGYGLMFGTSQLGLFGSSYFVLDVSNIPSVAALFLFQTMFCSTATTIVSGAVAERMRFQAYLIVAGFTSGLIYPIFGHWAWNGLNNGVANGWLDQLGFIDFAGSTVVHSIGGWVALAALLVIGPRSGRFPQGKSPRKIHGSNLPLSVLGVMLLWIGWLGFNGGSALVVNDKIPVIIVNTILSGVAGMLVNLFVSLWRTGWVEIECLINGSLAGLVAITASCNAVGTLPAIIIGALGAIIATEVSKQLVRWRIDDAIDAVAVHVGAGVWGTLAVGLFGRLDVLNTGLNRFGQIAVQVLGIVSGAIWGFLLSLILLLIINKFYPLRVSEEGENMGLNIYEHRAKTDSYELFKVMDFQAQTKDLSLRVPVEPFTEVGQIASRYNYVMDALEEAVRKTEAIVETATDAILTFTVSSLVVLTANPSAEAIFGYGKEQLIGMEIRKLVRADDNSYNWDSLLIEKWLKSPCQSAIGWRADGSQFPV</sequence>
<dbReference type="Pfam" id="PF00909">
    <property type="entry name" value="Ammonium_transp"/>
    <property type="match status" value="1"/>
</dbReference>
<dbReference type="SUPFAM" id="SSF111352">
    <property type="entry name" value="Ammonium transporter"/>
    <property type="match status" value="1"/>
</dbReference>
<dbReference type="GO" id="GO:0005886">
    <property type="term" value="C:plasma membrane"/>
    <property type="evidence" value="ECO:0007669"/>
    <property type="project" value="UniProtKB-SubCell"/>
</dbReference>
<dbReference type="InterPro" id="IPR000014">
    <property type="entry name" value="PAS"/>
</dbReference>
<keyword evidence="11" id="KW-1185">Reference proteome</keyword>
<evidence type="ECO:0000256" key="4">
    <source>
        <dbReference type="ARBA" id="ARBA00022692"/>
    </source>
</evidence>
<reference evidence="10 11" key="1">
    <citation type="submission" date="2014-02" db="EMBL/GenBank/DDBJ databases">
        <authorList>
            <person name="Genoscope - CEA"/>
        </authorList>
    </citation>
    <scope>NUCLEOTIDE SEQUENCE [LARGE SCALE GENOMIC DNA]</scope>
    <source>
        <strain evidence="10 11">PCC 8005</strain>
    </source>
</reference>
<dbReference type="PROSITE" id="PS01219">
    <property type="entry name" value="AMMONIUM_TRANSP"/>
    <property type="match status" value="1"/>
</dbReference>
<evidence type="ECO:0000313" key="11">
    <source>
        <dbReference type="Proteomes" id="UP000032946"/>
    </source>
</evidence>
<keyword evidence="6 8" id="KW-0472">Membrane</keyword>
<feature type="transmembrane region" description="Helical" evidence="8">
    <location>
        <begin position="309"/>
        <end position="330"/>
    </location>
</feature>
<gene>
    <name evidence="10" type="ORF">ARTHRO_60270</name>
</gene>
<dbReference type="RefSeq" id="WP_008054938.1">
    <property type="nucleotide sequence ID" value="NZ_FO818640.1"/>
</dbReference>
<accession>A0A9P1KJT2</accession>
<feature type="transmembrane region" description="Helical" evidence="8">
    <location>
        <begin position="155"/>
        <end position="176"/>
    </location>
</feature>
<feature type="domain" description="PAS" evidence="9">
    <location>
        <begin position="444"/>
        <end position="500"/>
    </location>
</feature>
<organism evidence="10 11">
    <name type="scientific">Limnospira indica PCC 8005</name>
    <dbReference type="NCBI Taxonomy" id="376219"/>
    <lineage>
        <taxon>Bacteria</taxon>
        <taxon>Bacillati</taxon>
        <taxon>Cyanobacteriota</taxon>
        <taxon>Cyanophyceae</taxon>
        <taxon>Oscillatoriophycideae</taxon>
        <taxon>Oscillatoriales</taxon>
        <taxon>Sirenicapillariaceae</taxon>
        <taxon>Limnospira</taxon>
    </lineage>
</organism>
<dbReference type="PANTHER" id="PTHR11730">
    <property type="entry name" value="AMMONIUM TRANSPORTER"/>
    <property type="match status" value="1"/>
</dbReference>
<feature type="transmembrane region" description="Helical" evidence="8">
    <location>
        <begin position="197"/>
        <end position="214"/>
    </location>
</feature>
<evidence type="ECO:0000259" key="9">
    <source>
        <dbReference type="PROSITE" id="PS50112"/>
    </source>
</evidence>
<evidence type="ECO:0000256" key="2">
    <source>
        <dbReference type="ARBA" id="ARBA00005887"/>
    </source>
</evidence>
<evidence type="ECO:0000256" key="1">
    <source>
        <dbReference type="ARBA" id="ARBA00004141"/>
    </source>
</evidence>
<comment type="subcellular location">
    <subcellularLocation>
        <location evidence="8">Cell membrane</location>
        <topology evidence="8">Multi-pass membrane protein</topology>
    </subcellularLocation>
    <subcellularLocation>
        <location evidence="1">Membrane</location>
        <topology evidence="1">Multi-pass membrane protein</topology>
    </subcellularLocation>
</comment>
<feature type="transmembrane region" description="Helical" evidence="8">
    <location>
        <begin position="114"/>
        <end position="135"/>
    </location>
</feature>
<evidence type="ECO:0000313" key="10">
    <source>
        <dbReference type="EMBL" id="CDM97669.1"/>
    </source>
</evidence>
<dbReference type="NCBIfam" id="TIGR00836">
    <property type="entry name" value="amt"/>
    <property type="match status" value="1"/>
</dbReference>
<feature type="transmembrane region" description="Helical" evidence="8">
    <location>
        <begin position="350"/>
        <end position="371"/>
    </location>
</feature>
<dbReference type="InterPro" id="IPR018047">
    <property type="entry name" value="Ammonium_transpt_CS"/>
</dbReference>
<feature type="transmembrane region" description="Helical" evidence="8">
    <location>
        <begin position="254"/>
        <end position="273"/>
    </location>
</feature>
<dbReference type="AlphaFoldDB" id="A0A9P1KJT2"/>
<dbReference type="Proteomes" id="UP000032946">
    <property type="component" value="Chromosome"/>
</dbReference>
<evidence type="ECO:0000256" key="6">
    <source>
        <dbReference type="ARBA" id="ARBA00023136"/>
    </source>
</evidence>
<name>A0A9P1KJT2_9CYAN</name>
<keyword evidence="3 8" id="KW-0813">Transport</keyword>
<comment type="similarity">
    <text evidence="2 8">Belongs to the ammonia transporter channel (TC 1.A.11.2) family.</text>
</comment>
<dbReference type="CDD" id="cd00130">
    <property type="entry name" value="PAS"/>
    <property type="match status" value="1"/>
</dbReference>
<dbReference type="Gene3D" id="3.30.450.20">
    <property type="entry name" value="PAS domain"/>
    <property type="match status" value="1"/>
</dbReference>
<feature type="transmembrane region" description="Helical" evidence="8">
    <location>
        <begin position="45"/>
        <end position="64"/>
    </location>
</feature>
<dbReference type="InterPro" id="IPR029020">
    <property type="entry name" value="Ammonium/urea_transptr"/>
</dbReference>
<dbReference type="PANTHER" id="PTHR11730:SF6">
    <property type="entry name" value="AMMONIUM TRANSPORTER"/>
    <property type="match status" value="1"/>
</dbReference>
<protein>
    <recommendedName>
        <fullName evidence="8">Ammonium transporter</fullName>
    </recommendedName>
</protein>
<dbReference type="GO" id="GO:0006355">
    <property type="term" value="P:regulation of DNA-templated transcription"/>
    <property type="evidence" value="ECO:0007669"/>
    <property type="project" value="InterPro"/>
</dbReference>
<keyword evidence="4 8" id="KW-0812">Transmembrane</keyword>